<dbReference type="RefSeq" id="WP_189609507.1">
    <property type="nucleotide sequence ID" value="NZ_BMXR01000006.1"/>
</dbReference>
<dbReference type="InterPro" id="IPR029068">
    <property type="entry name" value="Glyas_Bleomycin-R_OHBP_Dase"/>
</dbReference>
<proteinExistence type="predicted"/>
<evidence type="ECO:0000313" key="3">
    <source>
        <dbReference type="Proteomes" id="UP000626148"/>
    </source>
</evidence>
<sequence>MKTLNRLLLNLISNDLDASKTFYTTLFDFEVDFDSDWFVHLKSKEHSFELGLISDTSDGLPPGAIAGSQGFYATLVVDDADVVFDDAKRVGAEVVSKPENTFYGQRRLVLRAPEGTLIDVSSPIPYFSPETLKE</sequence>
<reference evidence="2" key="1">
    <citation type="journal article" date="2014" name="Int. J. Syst. Evol. Microbiol.">
        <title>Complete genome sequence of Corynebacterium casei LMG S-19264T (=DSM 44701T), isolated from a smear-ripened cheese.</title>
        <authorList>
            <consortium name="US DOE Joint Genome Institute (JGI-PGF)"/>
            <person name="Walter F."/>
            <person name="Albersmeier A."/>
            <person name="Kalinowski J."/>
            <person name="Ruckert C."/>
        </authorList>
    </citation>
    <scope>NUCLEOTIDE SEQUENCE</scope>
    <source>
        <strain evidence="2">KCTC 22169</strain>
    </source>
</reference>
<dbReference type="EMBL" id="BMXR01000006">
    <property type="protein sequence ID" value="GGX57952.1"/>
    <property type="molecule type" value="Genomic_DNA"/>
</dbReference>
<dbReference type="InterPro" id="IPR037523">
    <property type="entry name" value="VOC_core"/>
</dbReference>
<accession>A0A918KDG0</accession>
<reference evidence="2" key="2">
    <citation type="submission" date="2020-09" db="EMBL/GenBank/DDBJ databases">
        <authorList>
            <person name="Sun Q."/>
            <person name="Kim S."/>
        </authorList>
    </citation>
    <scope>NUCLEOTIDE SEQUENCE</scope>
    <source>
        <strain evidence="2">KCTC 22169</strain>
    </source>
</reference>
<dbReference type="Gene3D" id="3.30.720.110">
    <property type="match status" value="1"/>
</dbReference>
<dbReference type="AlphaFoldDB" id="A0A918KDG0"/>
<dbReference type="PROSITE" id="PS51819">
    <property type="entry name" value="VOC"/>
    <property type="match status" value="1"/>
</dbReference>
<organism evidence="2 3">
    <name type="scientific">Saccharospirillum salsuginis</name>
    <dbReference type="NCBI Taxonomy" id="418750"/>
    <lineage>
        <taxon>Bacteria</taxon>
        <taxon>Pseudomonadati</taxon>
        <taxon>Pseudomonadota</taxon>
        <taxon>Gammaproteobacteria</taxon>
        <taxon>Oceanospirillales</taxon>
        <taxon>Saccharospirillaceae</taxon>
        <taxon>Saccharospirillum</taxon>
    </lineage>
</organism>
<gene>
    <name evidence="2" type="ORF">GCM10007392_27070</name>
</gene>
<name>A0A918KDG0_9GAMM</name>
<keyword evidence="3" id="KW-1185">Reference proteome</keyword>
<comment type="caution">
    <text evidence="2">The sequence shown here is derived from an EMBL/GenBank/DDBJ whole genome shotgun (WGS) entry which is preliminary data.</text>
</comment>
<dbReference type="Gene3D" id="3.30.720.120">
    <property type="match status" value="1"/>
</dbReference>
<feature type="domain" description="VOC" evidence="1">
    <location>
        <begin position="3"/>
        <end position="123"/>
    </location>
</feature>
<evidence type="ECO:0000313" key="2">
    <source>
        <dbReference type="EMBL" id="GGX57952.1"/>
    </source>
</evidence>
<dbReference type="Proteomes" id="UP000626148">
    <property type="component" value="Unassembled WGS sequence"/>
</dbReference>
<dbReference type="SUPFAM" id="SSF54593">
    <property type="entry name" value="Glyoxalase/Bleomycin resistance protein/Dihydroxybiphenyl dioxygenase"/>
    <property type="match status" value="1"/>
</dbReference>
<evidence type="ECO:0000259" key="1">
    <source>
        <dbReference type="PROSITE" id="PS51819"/>
    </source>
</evidence>
<protein>
    <submittedName>
        <fullName evidence="2">Glyoxalase</fullName>
    </submittedName>
</protein>
<dbReference type="Pfam" id="PF00903">
    <property type="entry name" value="Glyoxalase"/>
    <property type="match status" value="1"/>
</dbReference>
<dbReference type="InterPro" id="IPR004360">
    <property type="entry name" value="Glyas_Fos-R_dOase_dom"/>
</dbReference>